<dbReference type="EMBL" id="CP035758">
    <property type="protein sequence ID" value="QBD77087.1"/>
    <property type="molecule type" value="Genomic_DNA"/>
</dbReference>
<name>A0A4P6JP18_KTERU</name>
<keyword evidence="3" id="KW-1185">Reference proteome</keyword>
<protein>
    <submittedName>
        <fullName evidence="2">3,4-dihydroxyphenylacetate 2,3-dioxygenase</fullName>
        <ecNumber evidence="2">1.13.11.15</ecNumber>
    </submittedName>
</protein>
<organism evidence="2 3">
    <name type="scientific">Ktedonosporobacter rubrisoli</name>
    <dbReference type="NCBI Taxonomy" id="2509675"/>
    <lineage>
        <taxon>Bacteria</taxon>
        <taxon>Bacillati</taxon>
        <taxon>Chloroflexota</taxon>
        <taxon>Ktedonobacteria</taxon>
        <taxon>Ktedonobacterales</taxon>
        <taxon>Ktedonosporobacteraceae</taxon>
        <taxon>Ktedonosporobacter</taxon>
    </lineage>
</organism>
<evidence type="ECO:0000313" key="2">
    <source>
        <dbReference type="EMBL" id="QBD77087.1"/>
    </source>
</evidence>
<keyword evidence="2" id="KW-0560">Oxidoreductase</keyword>
<keyword evidence="2" id="KW-0223">Dioxygenase</keyword>
<proteinExistence type="predicted"/>
<dbReference type="AlphaFoldDB" id="A0A4P6JP18"/>
<dbReference type="SUPFAM" id="SSF54593">
    <property type="entry name" value="Glyoxalase/Bleomycin resistance protein/Dihydroxybiphenyl dioxygenase"/>
    <property type="match status" value="1"/>
</dbReference>
<dbReference type="PROSITE" id="PS51819">
    <property type="entry name" value="VOC"/>
    <property type="match status" value="2"/>
</dbReference>
<sequence length="333" mass="38702">MLDTTWIQPPFDIVRAAHAELIVTDLQRAKEFYVHLLGLVVSEERQNVIYLRGYEERLHHSLALRQGPVAMLDHLAFRVASPEHLVLLARFYEQQGCPVRWVQNEEEGMEQALRVQDPCGFIVEFFYFMQPVESLLRRYDLYRGSHIQRIDHFNLHVPDVQSAFDYYKQLGFRCSEYTVTSSPDKQLWAAWLYRKPTIHDVALTNGTGPRLHHLGFWVSEAQDILHTCDRFAAAGQNMAIERGPGRHGVSNAFFLYLRDPDDFRIELYTCDYFTGDPDFEPMRWTVDDPRRGTFWGHIAPVSWFEESSLVKGLDGKPAQLQLASLKERPMTVI</sequence>
<dbReference type="RefSeq" id="WP_129888150.1">
    <property type="nucleotide sequence ID" value="NZ_CP035758.1"/>
</dbReference>
<feature type="domain" description="VOC" evidence="1">
    <location>
        <begin position="149"/>
        <end position="270"/>
    </location>
</feature>
<dbReference type="InterPro" id="IPR011981">
    <property type="entry name" value="DHPA_dOase_Mn/Fe"/>
</dbReference>
<feature type="domain" description="VOC" evidence="1">
    <location>
        <begin position="15"/>
        <end position="128"/>
    </location>
</feature>
<dbReference type="EC" id="1.13.11.15" evidence="2"/>
<accession>A0A4P6JP18</accession>
<reference evidence="2 3" key="1">
    <citation type="submission" date="2019-01" db="EMBL/GenBank/DDBJ databases">
        <title>Ktedonosporobacter rubrisoli SCAWS-G2.</title>
        <authorList>
            <person name="Huang Y."/>
            <person name="Yan B."/>
        </authorList>
    </citation>
    <scope>NUCLEOTIDE SEQUENCE [LARGE SCALE GENOMIC DNA]</scope>
    <source>
        <strain evidence="2 3">SCAWS-G2</strain>
    </source>
</reference>
<dbReference type="PANTHER" id="PTHR21366">
    <property type="entry name" value="GLYOXALASE FAMILY PROTEIN"/>
    <property type="match status" value="1"/>
</dbReference>
<dbReference type="InterPro" id="IPR050383">
    <property type="entry name" value="GlyoxalaseI/FosfomycinResist"/>
</dbReference>
<dbReference type="OrthoDB" id="317332at2"/>
<dbReference type="Pfam" id="PF00903">
    <property type="entry name" value="Glyoxalase"/>
    <property type="match status" value="2"/>
</dbReference>
<evidence type="ECO:0000259" key="1">
    <source>
        <dbReference type="PROSITE" id="PS51819"/>
    </source>
</evidence>
<dbReference type="Gene3D" id="3.10.180.10">
    <property type="entry name" value="2,3-Dihydroxybiphenyl 1,2-Dioxygenase, domain 1"/>
    <property type="match status" value="2"/>
</dbReference>
<dbReference type="GO" id="GO:0008687">
    <property type="term" value="F:3,4-dihydroxyphenylacetate 2,3-dioxygenase activity"/>
    <property type="evidence" value="ECO:0007669"/>
    <property type="project" value="UniProtKB-EC"/>
</dbReference>
<dbReference type="Proteomes" id="UP000290365">
    <property type="component" value="Chromosome"/>
</dbReference>
<dbReference type="NCBIfam" id="TIGR02295">
    <property type="entry name" value="HpaD"/>
    <property type="match status" value="1"/>
</dbReference>
<dbReference type="InterPro" id="IPR029068">
    <property type="entry name" value="Glyas_Bleomycin-R_OHBP_Dase"/>
</dbReference>
<evidence type="ECO:0000313" key="3">
    <source>
        <dbReference type="Proteomes" id="UP000290365"/>
    </source>
</evidence>
<dbReference type="InterPro" id="IPR037523">
    <property type="entry name" value="VOC_core"/>
</dbReference>
<dbReference type="InterPro" id="IPR004360">
    <property type="entry name" value="Glyas_Fos-R_dOase_dom"/>
</dbReference>
<gene>
    <name evidence="2" type="primary">hpaD</name>
    <name evidence="2" type="ORF">EPA93_14170</name>
</gene>
<dbReference type="KEGG" id="kbs:EPA93_14170"/>